<sequence length="277" mass="31215">MESSRVRAVLFKNEQHPTDAHQILISPNITKEELLHLASEQLGISAKKIFSETGLLLNSLNSISDGTTFYISQGENFQVKSSSSPQKTSKKYVICLLGAAAVGKSAITLRYVSNKFVRDYDPTIEDYYTKNVVIDNEPTVISILDTAGMEDYSPLVDDWIDNKDGFILVYSVELPDSLTRLRFFRDKILHRYQRQGNKGPVTVMAANKIDIPNRNVSAEEGRKVAEELDMKQFEVSAATGQGIDDVFADIIRVLRSRRVVQKKENKESWFKKACSLL</sequence>
<keyword evidence="1" id="KW-0547">Nucleotide-binding</keyword>
<dbReference type="PRINTS" id="PR00449">
    <property type="entry name" value="RASTRNSFRMNG"/>
</dbReference>
<dbReference type="SUPFAM" id="SSF89837">
    <property type="entry name" value="Doublecortin (DC)"/>
    <property type="match status" value="1"/>
</dbReference>
<dbReference type="PROSITE" id="PS51419">
    <property type="entry name" value="RAB"/>
    <property type="match status" value="1"/>
</dbReference>
<dbReference type="InterPro" id="IPR027417">
    <property type="entry name" value="P-loop_NTPase"/>
</dbReference>
<dbReference type="PANTHER" id="PTHR24070">
    <property type="entry name" value="RAS, DI-RAS, AND RHEB FAMILY MEMBERS OF SMALL GTPASE SUPERFAMILY"/>
    <property type="match status" value="1"/>
</dbReference>
<feature type="domain" description="KHA" evidence="3">
    <location>
        <begin position="7"/>
        <end position="89"/>
    </location>
</feature>
<name>A0AAU9KFJ4_9CILI</name>
<evidence type="ECO:0000313" key="5">
    <source>
        <dbReference type="Proteomes" id="UP001162131"/>
    </source>
</evidence>
<dbReference type="PROSITE" id="PS51490">
    <property type="entry name" value="KHA"/>
    <property type="match status" value="1"/>
</dbReference>
<dbReference type="SMART" id="SM00173">
    <property type="entry name" value="RAS"/>
    <property type="match status" value="1"/>
</dbReference>
<dbReference type="AlphaFoldDB" id="A0AAU9KFJ4"/>
<dbReference type="EMBL" id="CAJZBQ010000058">
    <property type="protein sequence ID" value="CAG9334458.1"/>
    <property type="molecule type" value="Genomic_DNA"/>
</dbReference>
<organism evidence="4 5">
    <name type="scientific">Blepharisma stoltei</name>
    <dbReference type="NCBI Taxonomy" id="1481888"/>
    <lineage>
        <taxon>Eukaryota</taxon>
        <taxon>Sar</taxon>
        <taxon>Alveolata</taxon>
        <taxon>Ciliophora</taxon>
        <taxon>Postciliodesmatophora</taxon>
        <taxon>Heterotrichea</taxon>
        <taxon>Heterotrichida</taxon>
        <taxon>Blepharismidae</taxon>
        <taxon>Blepharisma</taxon>
    </lineage>
</organism>
<dbReference type="GO" id="GO:0005525">
    <property type="term" value="F:GTP binding"/>
    <property type="evidence" value="ECO:0007669"/>
    <property type="project" value="UniProtKB-KW"/>
</dbReference>
<accession>A0AAU9KFJ4</accession>
<evidence type="ECO:0000256" key="1">
    <source>
        <dbReference type="ARBA" id="ARBA00022741"/>
    </source>
</evidence>
<dbReference type="SMART" id="SM00175">
    <property type="entry name" value="RAB"/>
    <property type="match status" value="1"/>
</dbReference>
<keyword evidence="5" id="KW-1185">Reference proteome</keyword>
<dbReference type="InterPro" id="IPR021789">
    <property type="entry name" value="KHA_dom"/>
</dbReference>
<comment type="caution">
    <text evidence="4">The sequence shown here is derived from an EMBL/GenBank/DDBJ whole genome shotgun (WGS) entry which is preliminary data.</text>
</comment>
<dbReference type="Pfam" id="PF00071">
    <property type="entry name" value="Ras"/>
    <property type="match status" value="1"/>
</dbReference>
<dbReference type="InterPro" id="IPR001806">
    <property type="entry name" value="Small_GTPase"/>
</dbReference>
<dbReference type="InterPro" id="IPR005225">
    <property type="entry name" value="Small_GTP-bd"/>
</dbReference>
<keyword evidence="2" id="KW-0342">GTP-binding</keyword>
<dbReference type="Proteomes" id="UP001162131">
    <property type="component" value="Unassembled WGS sequence"/>
</dbReference>
<gene>
    <name evidence="4" type="ORF">BSTOLATCC_MIC61074</name>
</gene>
<dbReference type="NCBIfam" id="TIGR00231">
    <property type="entry name" value="small_GTP"/>
    <property type="match status" value="1"/>
</dbReference>
<dbReference type="GO" id="GO:0003924">
    <property type="term" value="F:GTPase activity"/>
    <property type="evidence" value="ECO:0007669"/>
    <property type="project" value="InterPro"/>
</dbReference>
<dbReference type="InterPro" id="IPR036572">
    <property type="entry name" value="Doublecortin_dom_sf"/>
</dbReference>
<protein>
    <recommendedName>
        <fullName evidence="3">KHA domain-containing protein</fullName>
    </recommendedName>
</protein>
<dbReference type="SMART" id="SM00174">
    <property type="entry name" value="RHO"/>
    <property type="match status" value="1"/>
</dbReference>
<evidence type="ECO:0000313" key="4">
    <source>
        <dbReference type="EMBL" id="CAG9334458.1"/>
    </source>
</evidence>
<evidence type="ECO:0000256" key="2">
    <source>
        <dbReference type="ARBA" id="ARBA00023134"/>
    </source>
</evidence>
<dbReference type="Gene3D" id="3.40.50.300">
    <property type="entry name" value="P-loop containing nucleotide triphosphate hydrolases"/>
    <property type="match status" value="1"/>
</dbReference>
<dbReference type="GO" id="GO:0016020">
    <property type="term" value="C:membrane"/>
    <property type="evidence" value="ECO:0007669"/>
    <property type="project" value="InterPro"/>
</dbReference>
<proteinExistence type="predicted"/>
<dbReference type="GO" id="GO:0035556">
    <property type="term" value="P:intracellular signal transduction"/>
    <property type="evidence" value="ECO:0007669"/>
    <property type="project" value="InterPro"/>
</dbReference>
<dbReference type="InterPro" id="IPR020849">
    <property type="entry name" value="Small_GTPase_Ras-type"/>
</dbReference>
<reference evidence="4" key="1">
    <citation type="submission" date="2021-09" db="EMBL/GenBank/DDBJ databases">
        <authorList>
            <consortium name="AG Swart"/>
            <person name="Singh M."/>
            <person name="Singh A."/>
            <person name="Seah K."/>
            <person name="Emmerich C."/>
        </authorList>
    </citation>
    <scope>NUCLEOTIDE SEQUENCE</scope>
    <source>
        <strain evidence="4">ATCC30299</strain>
    </source>
</reference>
<dbReference type="PROSITE" id="PS51421">
    <property type="entry name" value="RAS"/>
    <property type="match status" value="1"/>
</dbReference>
<dbReference type="SUPFAM" id="SSF52540">
    <property type="entry name" value="P-loop containing nucleoside triphosphate hydrolases"/>
    <property type="match status" value="1"/>
</dbReference>
<evidence type="ECO:0000259" key="3">
    <source>
        <dbReference type="PROSITE" id="PS51490"/>
    </source>
</evidence>